<evidence type="ECO:0000256" key="6">
    <source>
        <dbReference type="SAM" id="Phobius"/>
    </source>
</evidence>
<evidence type="ECO:0000313" key="7">
    <source>
        <dbReference type="EMBL" id="TLC99024.1"/>
    </source>
</evidence>
<organism evidence="7 8">
    <name type="scientific">Robinsoniella peoriensis</name>
    <dbReference type="NCBI Taxonomy" id="180332"/>
    <lineage>
        <taxon>Bacteria</taxon>
        <taxon>Bacillati</taxon>
        <taxon>Bacillota</taxon>
        <taxon>Clostridia</taxon>
        <taxon>Lachnospirales</taxon>
        <taxon>Lachnospiraceae</taxon>
        <taxon>Robinsoniella</taxon>
    </lineage>
</organism>
<feature type="transmembrane region" description="Helical" evidence="6">
    <location>
        <begin position="227"/>
        <end position="245"/>
    </location>
</feature>
<evidence type="ECO:0000256" key="3">
    <source>
        <dbReference type="ARBA" id="ARBA00022692"/>
    </source>
</evidence>
<dbReference type="AlphaFoldDB" id="A0A4U8Q2Q4"/>
<dbReference type="Pfam" id="PF04286">
    <property type="entry name" value="DUF445"/>
    <property type="match status" value="2"/>
</dbReference>
<evidence type="ECO:0000256" key="1">
    <source>
        <dbReference type="ARBA" id="ARBA00004308"/>
    </source>
</evidence>
<comment type="similarity">
    <text evidence="2">Belongs to the UPF0754 family.</text>
</comment>
<sequence length="246" mass="27134">MFEIRMITAPLIGAVIGYCTNYIAVKMMFRPLRPVKIGKYTLPFTPGIIPKGKERLAKAIGAAVGKQLLTKETMEGVLLSDSIKEKVGDALEGIIEVQSENEMQLGQISDEIGSSVAGEVIKGILESVQGSFLAMMVNEKMLENFREPIAKKVNEVTIGRIVTMVKDSDVPVRVYAIEAYERLVEEKLGDMMENINISGIVQEKINEMDVLEVEELLMSIMKKELNAIVNLGALIGFILGLINLLF</sequence>
<keyword evidence="8" id="KW-1185">Reference proteome</keyword>
<gene>
    <name evidence="7" type="ORF">DSM106044_04170</name>
</gene>
<dbReference type="Proteomes" id="UP000306509">
    <property type="component" value="Unassembled WGS sequence"/>
</dbReference>
<proteinExistence type="inferred from homology"/>
<keyword evidence="4 6" id="KW-1133">Transmembrane helix</keyword>
<accession>A0A4U8Q2Q4</accession>
<dbReference type="RefSeq" id="WP_138003570.1">
    <property type="nucleotide sequence ID" value="NZ_CAUSDN010000043.1"/>
</dbReference>
<comment type="subcellular location">
    <subcellularLocation>
        <location evidence="1">Endomembrane system</location>
    </subcellularLocation>
</comment>
<reference evidence="7 8" key="1">
    <citation type="journal article" date="2019" name="Anaerobe">
        <title>Detection of Robinsoniella peoriensis in multiple bone samples of a trauma patient.</title>
        <authorList>
            <person name="Schrottner P."/>
            <person name="Hartwich K."/>
            <person name="Bunk B."/>
            <person name="Schober I."/>
            <person name="Helbig S."/>
            <person name="Rudolph W.W."/>
            <person name="Gunzer F."/>
        </authorList>
    </citation>
    <scope>NUCLEOTIDE SEQUENCE [LARGE SCALE GENOMIC DNA]</scope>
    <source>
        <strain evidence="7 8">DSM 106044</strain>
    </source>
</reference>
<keyword evidence="5 6" id="KW-0472">Membrane</keyword>
<dbReference type="STRING" id="180332.GCA_000797495_05743"/>
<dbReference type="InterPro" id="IPR007383">
    <property type="entry name" value="DUF445"/>
</dbReference>
<evidence type="ECO:0000256" key="2">
    <source>
        <dbReference type="ARBA" id="ARBA00008053"/>
    </source>
</evidence>
<dbReference type="EMBL" id="QGQD01000078">
    <property type="protein sequence ID" value="TLC99024.1"/>
    <property type="molecule type" value="Genomic_DNA"/>
</dbReference>
<dbReference type="PANTHER" id="PTHR35791">
    <property type="entry name" value="UPF0754 MEMBRANE PROTEIN YHEB"/>
    <property type="match status" value="1"/>
</dbReference>
<protein>
    <submittedName>
        <fullName evidence="7">Putative membrane protein</fullName>
    </submittedName>
</protein>
<dbReference type="GO" id="GO:0012505">
    <property type="term" value="C:endomembrane system"/>
    <property type="evidence" value="ECO:0007669"/>
    <property type="project" value="UniProtKB-SubCell"/>
</dbReference>
<evidence type="ECO:0000256" key="4">
    <source>
        <dbReference type="ARBA" id="ARBA00022989"/>
    </source>
</evidence>
<comment type="caution">
    <text evidence="7">The sequence shown here is derived from an EMBL/GenBank/DDBJ whole genome shotgun (WGS) entry which is preliminary data.</text>
</comment>
<name>A0A4U8Q2Q4_9FIRM</name>
<evidence type="ECO:0000256" key="5">
    <source>
        <dbReference type="ARBA" id="ARBA00023136"/>
    </source>
</evidence>
<keyword evidence="3 6" id="KW-0812">Transmembrane</keyword>
<feature type="transmembrane region" description="Helical" evidence="6">
    <location>
        <begin position="6"/>
        <end position="25"/>
    </location>
</feature>
<dbReference type="PANTHER" id="PTHR35791:SF1">
    <property type="entry name" value="UPF0754 MEMBRANE PROTEIN YHEB"/>
    <property type="match status" value="1"/>
</dbReference>
<evidence type="ECO:0000313" key="8">
    <source>
        <dbReference type="Proteomes" id="UP000306509"/>
    </source>
</evidence>